<dbReference type="InterPro" id="IPR007627">
    <property type="entry name" value="RNA_pol_sigma70_r2"/>
</dbReference>
<accession>A0ABY6IW07</accession>
<keyword evidence="3" id="KW-0731">Sigma factor</keyword>
<dbReference type="InterPro" id="IPR036388">
    <property type="entry name" value="WH-like_DNA-bd_sf"/>
</dbReference>
<organism evidence="6 7">
    <name type="scientific">Chitinophaga horti</name>
    <dbReference type="NCBI Taxonomy" id="2920382"/>
    <lineage>
        <taxon>Bacteria</taxon>
        <taxon>Pseudomonadati</taxon>
        <taxon>Bacteroidota</taxon>
        <taxon>Chitinophagia</taxon>
        <taxon>Chitinophagales</taxon>
        <taxon>Chitinophagaceae</taxon>
        <taxon>Chitinophaga</taxon>
    </lineage>
</organism>
<protein>
    <submittedName>
        <fullName evidence="6">RNA polymerase sigma-70 factor</fullName>
    </submittedName>
</protein>
<name>A0ABY6IW07_9BACT</name>
<evidence type="ECO:0000259" key="5">
    <source>
        <dbReference type="SMART" id="SM00421"/>
    </source>
</evidence>
<dbReference type="RefSeq" id="WP_264279849.1">
    <property type="nucleotide sequence ID" value="NZ_CP107006.1"/>
</dbReference>
<keyword evidence="2" id="KW-0805">Transcription regulation</keyword>
<evidence type="ECO:0000256" key="3">
    <source>
        <dbReference type="ARBA" id="ARBA00023082"/>
    </source>
</evidence>
<dbReference type="InterPro" id="IPR013324">
    <property type="entry name" value="RNA_pol_sigma_r3/r4-like"/>
</dbReference>
<evidence type="ECO:0000256" key="4">
    <source>
        <dbReference type="ARBA" id="ARBA00023163"/>
    </source>
</evidence>
<dbReference type="PANTHER" id="PTHR43133">
    <property type="entry name" value="RNA POLYMERASE ECF-TYPE SIGMA FACTO"/>
    <property type="match status" value="1"/>
</dbReference>
<dbReference type="InterPro" id="IPR014284">
    <property type="entry name" value="RNA_pol_sigma-70_dom"/>
</dbReference>
<dbReference type="CDD" id="cd06171">
    <property type="entry name" value="Sigma70_r4"/>
    <property type="match status" value="1"/>
</dbReference>
<dbReference type="Gene3D" id="1.10.10.10">
    <property type="entry name" value="Winged helix-like DNA-binding domain superfamily/Winged helix DNA-binding domain"/>
    <property type="match status" value="1"/>
</dbReference>
<dbReference type="InterPro" id="IPR013249">
    <property type="entry name" value="RNA_pol_sigma70_r4_t2"/>
</dbReference>
<evidence type="ECO:0000313" key="7">
    <source>
        <dbReference type="Proteomes" id="UP001162741"/>
    </source>
</evidence>
<dbReference type="SUPFAM" id="SSF88946">
    <property type="entry name" value="Sigma2 domain of RNA polymerase sigma factors"/>
    <property type="match status" value="1"/>
</dbReference>
<comment type="similarity">
    <text evidence="1">Belongs to the sigma-70 factor family. ECF subfamily.</text>
</comment>
<dbReference type="InterPro" id="IPR000792">
    <property type="entry name" value="Tscrpt_reg_LuxR_C"/>
</dbReference>
<sequence length="201" mass="23112">MALKPLSDEAELLAMIAAGDQRAFTKMFNHYQRDLYLFSKSVTKSEEAAVEVVQDVFLKIWSARTELSSIDNFPAFLNRIVRNHSLNVLRKIGRENRLRYPLKADQTGLENVLPDQTTHQELDYNDAVRLLNTVLAELPTQQRLVYQLCHVEGLKYEEAALKLGISVETVRVHMKRAIRKIRIQFANHAILYPLLIIALAR</sequence>
<dbReference type="NCBIfam" id="TIGR02985">
    <property type="entry name" value="Sig70_bacteroi1"/>
    <property type="match status" value="1"/>
</dbReference>
<keyword evidence="7" id="KW-1185">Reference proteome</keyword>
<dbReference type="SMART" id="SM00421">
    <property type="entry name" value="HTH_LUXR"/>
    <property type="match status" value="1"/>
</dbReference>
<dbReference type="SUPFAM" id="SSF88659">
    <property type="entry name" value="Sigma3 and sigma4 domains of RNA polymerase sigma factors"/>
    <property type="match status" value="1"/>
</dbReference>
<dbReference type="NCBIfam" id="TIGR02937">
    <property type="entry name" value="sigma70-ECF"/>
    <property type="match status" value="1"/>
</dbReference>
<dbReference type="Pfam" id="PF04542">
    <property type="entry name" value="Sigma70_r2"/>
    <property type="match status" value="1"/>
</dbReference>
<dbReference type="Pfam" id="PF08281">
    <property type="entry name" value="Sigma70_r4_2"/>
    <property type="match status" value="1"/>
</dbReference>
<evidence type="ECO:0000256" key="1">
    <source>
        <dbReference type="ARBA" id="ARBA00010641"/>
    </source>
</evidence>
<reference evidence="6" key="1">
    <citation type="submission" date="2022-10" db="EMBL/GenBank/DDBJ databases">
        <title>Chitinophaga sp. nov., isolated from soil.</title>
        <authorList>
            <person name="Jeon C.O."/>
        </authorList>
    </citation>
    <scope>NUCLEOTIDE SEQUENCE</scope>
    <source>
        <strain evidence="6">R8</strain>
    </source>
</reference>
<dbReference type="PANTHER" id="PTHR43133:SF46">
    <property type="entry name" value="RNA POLYMERASE SIGMA-70 FACTOR ECF SUBFAMILY"/>
    <property type="match status" value="1"/>
</dbReference>
<dbReference type="InterPro" id="IPR014327">
    <property type="entry name" value="RNA_pol_sigma70_bacteroid"/>
</dbReference>
<gene>
    <name evidence="6" type="ORF">MKQ68_15120</name>
</gene>
<evidence type="ECO:0000256" key="2">
    <source>
        <dbReference type="ARBA" id="ARBA00023015"/>
    </source>
</evidence>
<proteinExistence type="inferred from homology"/>
<dbReference type="Gene3D" id="1.10.1740.10">
    <property type="match status" value="1"/>
</dbReference>
<dbReference type="InterPro" id="IPR013325">
    <property type="entry name" value="RNA_pol_sigma_r2"/>
</dbReference>
<feature type="domain" description="HTH luxR-type" evidence="5">
    <location>
        <begin position="135"/>
        <end position="189"/>
    </location>
</feature>
<dbReference type="InterPro" id="IPR039425">
    <property type="entry name" value="RNA_pol_sigma-70-like"/>
</dbReference>
<dbReference type="Proteomes" id="UP001162741">
    <property type="component" value="Chromosome"/>
</dbReference>
<keyword evidence="4" id="KW-0804">Transcription</keyword>
<dbReference type="EMBL" id="CP107006">
    <property type="protein sequence ID" value="UYQ91423.1"/>
    <property type="molecule type" value="Genomic_DNA"/>
</dbReference>
<evidence type="ECO:0000313" key="6">
    <source>
        <dbReference type="EMBL" id="UYQ91423.1"/>
    </source>
</evidence>